<dbReference type="STRING" id="403677.D0NBX2"/>
<dbReference type="Gene3D" id="1.20.1080.10">
    <property type="entry name" value="Glycerol uptake facilitator protein"/>
    <property type="match status" value="2"/>
</dbReference>
<dbReference type="PANTHER" id="PTHR43829:SF9">
    <property type="entry name" value="AQUAPORIN-9"/>
    <property type="match status" value="1"/>
</dbReference>
<dbReference type="InterPro" id="IPR023271">
    <property type="entry name" value="Aquaporin-like"/>
</dbReference>
<accession>D0NBX2</accession>
<evidence type="ECO:0000256" key="7">
    <source>
        <dbReference type="RuleBase" id="RU000477"/>
    </source>
</evidence>
<evidence type="ECO:0000256" key="6">
    <source>
        <dbReference type="ARBA" id="ARBA00023136"/>
    </source>
</evidence>
<evidence type="ECO:0000313" key="9">
    <source>
        <dbReference type="EMBL" id="EEY55277.1"/>
    </source>
</evidence>
<dbReference type="GO" id="GO:0015250">
    <property type="term" value="F:water channel activity"/>
    <property type="evidence" value="ECO:0007669"/>
    <property type="project" value="TreeGrafter"/>
</dbReference>
<dbReference type="PRINTS" id="PR00783">
    <property type="entry name" value="MINTRINSICP"/>
</dbReference>
<dbReference type="Proteomes" id="UP000006643">
    <property type="component" value="Unassembled WGS sequence"/>
</dbReference>
<evidence type="ECO:0000256" key="8">
    <source>
        <dbReference type="SAM" id="Phobius"/>
    </source>
</evidence>
<evidence type="ECO:0000256" key="3">
    <source>
        <dbReference type="ARBA" id="ARBA00022448"/>
    </source>
</evidence>
<dbReference type="HOGENOM" id="CLU_020019_9_1_1"/>
<dbReference type="AlphaFoldDB" id="D0NBX2"/>
<dbReference type="CDD" id="cd00333">
    <property type="entry name" value="MIP"/>
    <property type="match status" value="1"/>
</dbReference>
<sequence>MEEASFAHSGDIFSLTDKSGYQIPYYIKTVGTGGENVGHRRRMPRSYSTHSMLHETNRSHVYITGSAREHIPFVTKSVHMRECLAEFPGTLVFLCFGIGVNNQVNLSDGANGTWLSVNICWGIGVLVGVYVAEGISGAHLNTAVTFTHAVFGRLPWWKVPGYAVAQTMGAFCASALVYATSETLGTALLLMAIYAITDERNRGAGPVGTPFAFAMLFMALGMALGMNTGYALNPARDFGPRLFTLLAGYGPKVFSSNAHYFWVPIIGPLLGGVMGAGAYFFIVQLQEDTDEEESV</sequence>
<dbReference type="Pfam" id="PF00230">
    <property type="entry name" value="MIP"/>
    <property type="match status" value="1"/>
</dbReference>
<feature type="transmembrane region" description="Helical" evidence="8">
    <location>
        <begin position="112"/>
        <end position="131"/>
    </location>
</feature>
<keyword evidence="3 7" id="KW-0813">Transport</keyword>
<reference evidence="10" key="1">
    <citation type="journal article" date="2009" name="Nature">
        <title>Genome sequence and analysis of the Irish potato famine pathogen Phytophthora infestans.</title>
        <authorList>
            <consortium name="The Broad Institute Genome Sequencing Platform"/>
            <person name="Haas B.J."/>
            <person name="Kamoun S."/>
            <person name="Zody M.C."/>
            <person name="Jiang R.H."/>
            <person name="Handsaker R.E."/>
            <person name="Cano L.M."/>
            <person name="Grabherr M."/>
            <person name="Kodira C.D."/>
            <person name="Raffaele S."/>
            <person name="Torto-Alalibo T."/>
            <person name="Bozkurt T.O."/>
            <person name="Ah-Fong A.M."/>
            <person name="Alvarado L."/>
            <person name="Anderson V.L."/>
            <person name="Armstrong M.R."/>
            <person name="Avrova A."/>
            <person name="Baxter L."/>
            <person name="Beynon J."/>
            <person name="Boevink P.C."/>
            <person name="Bollmann S.R."/>
            <person name="Bos J.I."/>
            <person name="Bulone V."/>
            <person name="Cai G."/>
            <person name="Cakir C."/>
            <person name="Carrington J.C."/>
            <person name="Chawner M."/>
            <person name="Conti L."/>
            <person name="Costanzo S."/>
            <person name="Ewan R."/>
            <person name="Fahlgren N."/>
            <person name="Fischbach M.A."/>
            <person name="Fugelstad J."/>
            <person name="Gilroy E.M."/>
            <person name="Gnerre S."/>
            <person name="Green P.J."/>
            <person name="Grenville-Briggs L.J."/>
            <person name="Griffith J."/>
            <person name="Grunwald N.J."/>
            <person name="Horn K."/>
            <person name="Horner N.R."/>
            <person name="Hu C.H."/>
            <person name="Huitema E."/>
            <person name="Jeong D.H."/>
            <person name="Jones A.M."/>
            <person name="Jones J.D."/>
            <person name="Jones R.W."/>
            <person name="Karlsson E.K."/>
            <person name="Kunjeti S.G."/>
            <person name="Lamour K."/>
            <person name="Liu Z."/>
            <person name="Ma L."/>
            <person name="Maclean D."/>
            <person name="Chibucos M.C."/>
            <person name="McDonald H."/>
            <person name="McWalters J."/>
            <person name="Meijer H.J."/>
            <person name="Morgan W."/>
            <person name="Morris P.F."/>
            <person name="Munro C.A."/>
            <person name="O'Neill K."/>
            <person name="Ospina-Giraldo M."/>
            <person name="Pinzon A."/>
            <person name="Pritchard L."/>
            <person name="Ramsahoye B."/>
            <person name="Ren Q."/>
            <person name="Restrepo S."/>
            <person name="Roy S."/>
            <person name="Sadanandom A."/>
            <person name="Savidor A."/>
            <person name="Schornack S."/>
            <person name="Schwartz D.C."/>
            <person name="Schumann U.D."/>
            <person name="Schwessinger B."/>
            <person name="Seyer L."/>
            <person name="Sharpe T."/>
            <person name="Silvar C."/>
            <person name="Song J."/>
            <person name="Studholme D.J."/>
            <person name="Sykes S."/>
            <person name="Thines M."/>
            <person name="van de Vondervoort P.J."/>
            <person name="Phuntumart V."/>
            <person name="Wawra S."/>
            <person name="Weide R."/>
            <person name="Win J."/>
            <person name="Young C."/>
            <person name="Zhou S."/>
            <person name="Fry W."/>
            <person name="Meyers B.C."/>
            <person name="van West P."/>
            <person name="Ristaino J."/>
            <person name="Govers F."/>
            <person name="Birch P.R."/>
            <person name="Whisson S.C."/>
            <person name="Judelson H.S."/>
            <person name="Nusbaum C."/>
        </authorList>
    </citation>
    <scope>NUCLEOTIDE SEQUENCE [LARGE SCALE GENOMIC DNA]</scope>
    <source>
        <strain evidence="10">T30-4</strain>
    </source>
</reference>
<feature type="transmembrane region" description="Helical" evidence="8">
    <location>
        <begin position="208"/>
        <end position="232"/>
    </location>
</feature>
<dbReference type="GeneID" id="9470532"/>
<gene>
    <name evidence="9" type="ORF">PITG_09203</name>
</gene>
<dbReference type="InterPro" id="IPR050363">
    <property type="entry name" value="MIP/Aquaporin"/>
</dbReference>
<dbReference type="EMBL" id="DS028131">
    <property type="protein sequence ID" value="EEY55277.1"/>
    <property type="molecule type" value="Genomic_DNA"/>
</dbReference>
<dbReference type="RefSeq" id="XP_002903501.1">
    <property type="nucleotide sequence ID" value="XM_002903455.1"/>
</dbReference>
<dbReference type="VEuPathDB" id="FungiDB:PITG_09203"/>
<feature type="transmembrane region" description="Helical" evidence="8">
    <location>
        <begin position="83"/>
        <end position="100"/>
    </location>
</feature>
<dbReference type="GO" id="GO:0005886">
    <property type="term" value="C:plasma membrane"/>
    <property type="evidence" value="ECO:0007669"/>
    <property type="project" value="TreeGrafter"/>
</dbReference>
<dbReference type="OMA" id="KAWDPEY"/>
<feature type="transmembrane region" description="Helical" evidence="8">
    <location>
        <begin position="168"/>
        <end position="196"/>
    </location>
</feature>
<dbReference type="SUPFAM" id="SSF81338">
    <property type="entry name" value="Aquaporin-like"/>
    <property type="match status" value="1"/>
</dbReference>
<keyword evidence="10" id="KW-1185">Reference proteome</keyword>
<comment type="similarity">
    <text evidence="2 7">Belongs to the MIP/aquaporin (TC 1.A.8) family.</text>
</comment>
<evidence type="ECO:0000256" key="5">
    <source>
        <dbReference type="ARBA" id="ARBA00022989"/>
    </source>
</evidence>
<evidence type="ECO:0000256" key="1">
    <source>
        <dbReference type="ARBA" id="ARBA00004141"/>
    </source>
</evidence>
<feature type="transmembrane region" description="Helical" evidence="8">
    <location>
        <begin position="260"/>
        <end position="282"/>
    </location>
</feature>
<evidence type="ECO:0000256" key="2">
    <source>
        <dbReference type="ARBA" id="ARBA00006175"/>
    </source>
</evidence>
<keyword evidence="6 8" id="KW-0472">Membrane</keyword>
<evidence type="ECO:0000313" key="10">
    <source>
        <dbReference type="Proteomes" id="UP000006643"/>
    </source>
</evidence>
<evidence type="ECO:0000256" key="4">
    <source>
        <dbReference type="ARBA" id="ARBA00022692"/>
    </source>
</evidence>
<dbReference type="KEGG" id="pif:PITG_09203"/>
<dbReference type="InParanoid" id="D0NBX2"/>
<protein>
    <submittedName>
        <fullName evidence="9">Major Intrinsic Protein (MIP) Family</fullName>
    </submittedName>
</protein>
<dbReference type="PANTHER" id="PTHR43829">
    <property type="entry name" value="AQUAPORIN OR AQUAGLYCEROPORIN RELATED"/>
    <property type="match status" value="1"/>
</dbReference>
<keyword evidence="5 8" id="KW-1133">Transmembrane helix</keyword>
<dbReference type="GO" id="GO:0015254">
    <property type="term" value="F:glycerol channel activity"/>
    <property type="evidence" value="ECO:0007669"/>
    <property type="project" value="TreeGrafter"/>
</dbReference>
<organism evidence="9 10">
    <name type="scientific">Phytophthora infestans (strain T30-4)</name>
    <name type="common">Potato late blight agent</name>
    <dbReference type="NCBI Taxonomy" id="403677"/>
    <lineage>
        <taxon>Eukaryota</taxon>
        <taxon>Sar</taxon>
        <taxon>Stramenopiles</taxon>
        <taxon>Oomycota</taxon>
        <taxon>Peronosporomycetes</taxon>
        <taxon>Peronosporales</taxon>
        <taxon>Peronosporaceae</taxon>
        <taxon>Phytophthora</taxon>
    </lineage>
</organism>
<name>D0NBX2_PHYIT</name>
<keyword evidence="4 7" id="KW-0812">Transmembrane</keyword>
<dbReference type="eggNOG" id="KOG0224">
    <property type="taxonomic scope" value="Eukaryota"/>
</dbReference>
<comment type="subcellular location">
    <subcellularLocation>
        <location evidence="1">Membrane</location>
        <topology evidence="1">Multi-pass membrane protein</topology>
    </subcellularLocation>
</comment>
<dbReference type="InterPro" id="IPR000425">
    <property type="entry name" value="MIP"/>
</dbReference>
<proteinExistence type="inferred from homology"/>
<dbReference type="OrthoDB" id="3222at2759"/>